<gene>
    <name evidence="3" type="ORF">F5X68DRAFT_3631</name>
</gene>
<dbReference type="InterPro" id="IPR054289">
    <property type="entry name" value="DUF7025"/>
</dbReference>
<evidence type="ECO:0000313" key="3">
    <source>
        <dbReference type="EMBL" id="KAH6697284.1"/>
    </source>
</evidence>
<dbReference type="CDD" id="cd19481">
    <property type="entry name" value="RecA-like_protease"/>
    <property type="match status" value="1"/>
</dbReference>
<dbReference type="SUPFAM" id="SSF52540">
    <property type="entry name" value="P-loop containing nucleoside triphosphate hydrolases"/>
    <property type="match status" value="1"/>
</dbReference>
<dbReference type="Gene3D" id="3.40.50.300">
    <property type="entry name" value="P-loop containing nucleotide triphosphate hydrolases"/>
    <property type="match status" value="1"/>
</dbReference>
<reference evidence="3" key="1">
    <citation type="journal article" date="2021" name="Nat. Commun.">
        <title>Genetic determinants of endophytism in the Arabidopsis root mycobiome.</title>
        <authorList>
            <person name="Mesny F."/>
            <person name="Miyauchi S."/>
            <person name="Thiergart T."/>
            <person name="Pickel B."/>
            <person name="Atanasova L."/>
            <person name="Karlsson M."/>
            <person name="Huettel B."/>
            <person name="Barry K.W."/>
            <person name="Haridas S."/>
            <person name="Chen C."/>
            <person name="Bauer D."/>
            <person name="Andreopoulos W."/>
            <person name="Pangilinan J."/>
            <person name="LaButti K."/>
            <person name="Riley R."/>
            <person name="Lipzen A."/>
            <person name="Clum A."/>
            <person name="Drula E."/>
            <person name="Henrissat B."/>
            <person name="Kohler A."/>
            <person name="Grigoriev I.V."/>
            <person name="Martin F.M."/>
            <person name="Hacquard S."/>
        </authorList>
    </citation>
    <scope>NUCLEOTIDE SEQUENCE</scope>
    <source>
        <strain evidence="3">MPI-SDFR-AT-0117</strain>
    </source>
</reference>
<name>A0A9P8VL75_9PEZI</name>
<feature type="region of interest" description="Disordered" evidence="1">
    <location>
        <begin position="1"/>
        <end position="67"/>
    </location>
</feature>
<dbReference type="EMBL" id="JAGSXJ010000001">
    <property type="protein sequence ID" value="KAH6697284.1"/>
    <property type="molecule type" value="Genomic_DNA"/>
</dbReference>
<dbReference type="Pfam" id="PF22942">
    <property type="entry name" value="DUF7025"/>
    <property type="match status" value="1"/>
</dbReference>
<comment type="caution">
    <text evidence="3">The sequence shown here is derived from an EMBL/GenBank/DDBJ whole genome shotgun (WGS) entry which is preliminary data.</text>
</comment>
<dbReference type="PANTHER" id="PTHR46411">
    <property type="entry name" value="FAMILY ATPASE, PUTATIVE-RELATED"/>
    <property type="match status" value="1"/>
</dbReference>
<dbReference type="OrthoDB" id="10042665at2759"/>
<dbReference type="Pfam" id="PF23232">
    <property type="entry name" value="AAA_lid_13"/>
    <property type="match status" value="1"/>
</dbReference>
<protein>
    <submittedName>
        <fullName evidence="3">AAA family ATPase</fullName>
    </submittedName>
</protein>
<sequence>MAAARYIQASREKEFERGGYRPRDSAQADNTRARERYDARAEPTRTRERYMPTSPSPPPPPAVEAPRYRVVSPSPISREARRERIVHPRSPVLQISGGEPDDGSSREDLLRRIEQLSIENAKLAGLKVPEPIRPEPYRWSTVHFVSRRTCLEEPSWIKVGRDRFILKGQQHIRDVDDYVSRHPEVVFVWLKWYDDDASPDFSTSDSEGSRGDILPRPQAIRQSVQITHSAMRSALDTFLDLIPGFESDAFFQERSNDLNEPSLLCFQIRDSVDAAMAQLDNDLDIRLMELFWDWAVEAFAQDWHRIDSEFSSGLVSPFSIKHLFQPGEVIVSAKGQLVAYIATTWAVPSDGASARRPTRRRGSDDGSPEPINRFYKPGQGRGDRADPGVDHWSIACWSWGFDGNLVRHETWAVVTRDVFKHNAPINITSLNFYPLRCGGPELREQLVKRGQNFESCRQRRLVSLTSIGSASTSASSEAEAGADRYMVDVETYGELRKRSEQLKRGKSLVVHEGEFEDHENEGVIWNGQPEGEAMLVFPNTIIGYDLRRKIWIDLEVDRICDVSWNSLAFESLAIDADDKELVQALVTNQIEASKGTDIITDKGTGLIILLHGGPGTGKTFTAESLADLARKPLYRVTCGDIGTNAEQVEKYLESVLHLGRVWDCVVLLDEADVFLEERSREDLARNALVSVFLRILEYYHGILILTSNRVATFDEAFKSRVQLALHYRPLESWQRRKIWRNFIERLRRLESRGEVSINFDDINDHMEELVNSSMNGRQIRNAVTSARQLALYRREALQYKHLRHVIAVAAKFEAYSLAVNEGLTDDDIARDGRIR</sequence>
<dbReference type="GO" id="GO:0016887">
    <property type="term" value="F:ATP hydrolysis activity"/>
    <property type="evidence" value="ECO:0007669"/>
    <property type="project" value="InterPro"/>
</dbReference>
<feature type="domain" description="AAA+ ATPase" evidence="2">
    <location>
        <begin position="604"/>
        <end position="731"/>
    </location>
</feature>
<keyword evidence="4" id="KW-1185">Reference proteome</keyword>
<evidence type="ECO:0000259" key="2">
    <source>
        <dbReference type="SMART" id="SM00382"/>
    </source>
</evidence>
<dbReference type="InterPro" id="IPR003593">
    <property type="entry name" value="AAA+_ATPase"/>
</dbReference>
<dbReference type="SMART" id="SM00382">
    <property type="entry name" value="AAA"/>
    <property type="match status" value="1"/>
</dbReference>
<feature type="region of interest" description="Disordered" evidence="1">
    <location>
        <begin position="350"/>
        <end position="386"/>
    </location>
</feature>
<feature type="compositionally biased region" description="Basic and acidic residues" evidence="1">
    <location>
        <begin position="10"/>
        <end position="50"/>
    </location>
</feature>
<dbReference type="Proteomes" id="UP000770015">
    <property type="component" value="Unassembled WGS sequence"/>
</dbReference>
<dbReference type="InterPro" id="IPR027417">
    <property type="entry name" value="P-loop_NTPase"/>
</dbReference>
<dbReference type="GO" id="GO:0005524">
    <property type="term" value="F:ATP binding"/>
    <property type="evidence" value="ECO:0007669"/>
    <property type="project" value="InterPro"/>
</dbReference>
<evidence type="ECO:0000256" key="1">
    <source>
        <dbReference type="SAM" id="MobiDB-lite"/>
    </source>
</evidence>
<accession>A0A9P8VL75</accession>
<dbReference type="InterPro" id="IPR003959">
    <property type="entry name" value="ATPase_AAA_core"/>
</dbReference>
<feature type="compositionally biased region" description="Pro residues" evidence="1">
    <location>
        <begin position="54"/>
        <end position="63"/>
    </location>
</feature>
<dbReference type="Pfam" id="PF00004">
    <property type="entry name" value="AAA"/>
    <property type="match status" value="1"/>
</dbReference>
<dbReference type="PANTHER" id="PTHR46411:SF2">
    <property type="entry name" value="AAA+ ATPASE DOMAIN-CONTAINING PROTEIN"/>
    <property type="match status" value="1"/>
</dbReference>
<evidence type="ECO:0000313" key="4">
    <source>
        <dbReference type="Proteomes" id="UP000770015"/>
    </source>
</evidence>
<proteinExistence type="predicted"/>
<organism evidence="3 4">
    <name type="scientific">Plectosphaerella plurivora</name>
    <dbReference type="NCBI Taxonomy" id="936078"/>
    <lineage>
        <taxon>Eukaryota</taxon>
        <taxon>Fungi</taxon>
        <taxon>Dikarya</taxon>
        <taxon>Ascomycota</taxon>
        <taxon>Pezizomycotina</taxon>
        <taxon>Sordariomycetes</taxon>
        <taxon>Hypocreomycetidae</taxon>
        <taxon>Glomerellales</taxon>
        <taxon>Plectosphaerellaceae</taxon>
        <taxon>Plectosphaerella</taxon>
    </lineage>
</organism>
<dbReference type="InterPro" id="IPR056599">
    <property type="entry name" value="AAA_lid_fung"/>
</dbReference>
<dbReference type="AlphaFoldDB" id="A0A9P8VL75"/>